<evidence type="ECO:0000256" key="4">
    <source>
        <dbReference type="ARBA" id="ARBA00022840"/>
    </source>
</evidence>
<dbReference type="PROSITE" id="PS51192">
    <property type="entry name" value="HELICASE_ATP_BIND_1"/>
    <property type="match status" value="1"/>
</dbReference>
<dbReference type="Gene3D" id="3.40.50.300">
    <property type="entry name" value="P-loop containing nucleotide triphosphate hydrolases"/>
    <property type="match status" value="2"/>
</dbReference>
<name>A0A837RA49_LACPE</name>
<dbReference type="InterPro" id="IPR027417">
    <property type="entry name" value="P-loop_NTPase"/>
</dbReference>
<proteinExistence type="predicted"/>
<dbReference type="PROSITE" id="PS51194">
    <property type="entry name" value="HELICASE_CTER"/>
    <property type="match status" value="1"/>
</dbReference>
<dbReference type="GO" id="GO:0004386">
    <property type="term" value="F:helicase activity"/>
    <property type="evidence" value="ECO:0007669"/>
    <property type="project" value="UniProtKB-KW"/>
</dbReference>
<gene>
    <name evidence="7" type="ORF">FD24_GL002975</name>
</gene>
<dbReference type="Pfam" id="PF22548">
    <property type="entry name" value="AEP-TOTE"/>
    <property type="match status" value="1"/>
</dbReference>
<dbReference type="InterPro" id="IPR050615">
    <property type="entry name" value="ATP-dep_DNA_Helicase"/>
</dbReference>
<dbReference type="GO" id="GO:0005524">
    <property type="term" value="F:ATP binding"/>
    <property type="evidence" value="ECO:0007669"/>
    <property type="project" value="UniProtKB-KW"/>
</dbReference>
<sequence length="899" mass="103072">MMVTPLADFQSLLSAPASSGGASGHWSEEEKLSIFRSLFKGRDDVYAKRYFNKRAGRYVYSPATRFKDGRPMRDKTLPLTDNVIKDHLNGKQFIGIYPLLKDDTTNFLVIDIDKSNWQMIIKSLKKVASQQGVPVFIECSQSGNGGHLWVFFEHTLTAKLARQLGQQLLERAMAINPEISFAAFDRLFPNQDTMPSGGYGNLIAAPLQLERLRQGRSAFIDENFKPYRDQWAYLSTVTKISEKQVQDAIIALASKNTFRLFNEISQTQPDLLADKTFKTMGKIKIIRREQLFLDSHNLTHKQIMTLCWMATFSNPEFYIKQRQRRSTWNSPRYISLATQDSKRYPGYLGLPRGIENLLVEKIPEITWTDKTTNGRSLHVTFTGELFAEQQLAQQSMLRGNMGVLSARTGFGKTVIAASMIAERAVSTLIIVNNLELAEQWQKQLNQFLEIDDDPWTEYTPTGRKRRKQKIGTYYGSRKNTSRLVDIANIQTLARLDALPEFLSHYGMVIIDEVHHVAARTFDEVVSQVPAKYIYGLSATPYRRDGWQPNIFMRVGDIAYQTAKVDERSLLTTKRSLMVRMTNLGELTSNIMANNSLNQNQDAIMNNSDRNQQIIADVRHNYKQGRHIIVLTRRVAHVHQLEDVFKEQYADVKIFVLLGKQKKKNRETVIEINNYQGPYVLLTTTQYAGEGFDVKSLDTLLLAMPVSYKGSVEQYLGRLNRGLDHKSELRVYDYVDIFVPMLARMYRKRLATYKNLHYQIIQNKELGVQLQNGQLGYRELNAELNKSQRTIVIAVSTKQIGLRKLINKLDNKKIVLVLPRSMRPYYQDLSSVKIIECEATFNVIIIDDEVVWYDYSDIVAKRSEAVSLRFSSHELAKRFSKVLLKTSINLFGGTDEPESE</sequence>
<feature type="domain" description="Helicase C-terminal" evidence="6">
    <location>
        <begin position="609"/>
        <end position="766"/>
    </location>
</feature>
<evidence type="ECO:0000256" key="2">
    <source>
        <dbReference type="ARBA" id="ARBA00022801"/>
    </source>
</evidence>
<dbReference type="EMBL" id="AZCU01000007">
    <property type="protein sequence ID" value="KRK25485.1"/>
    <property type="molecule type" value="Genomic_DNA"/>
</dbReference>
<keyword evidence="3 7" id="KW-0347">Helicase</keyword>
<accession>A0A837RA49</accession>
<dbReference type="InterPro" id="IPR014001">
    <property type="entry name" value="Helicase_ATP-bd"/>
</dbReference>
<dbReference type="PANTHER" id="PTHR11274:SF0">
    <property type="entry name" value="GENERAL TRANSCRIPTION AND DNA REPAIR FACTOR IIH HELICASE SUBUNIT XPB"/>
    <property type="match status" value="1"/>
</dbReference>
<dbReference type="Pfam" id="PF04851">
    <property type="entry name" value="ResIII"/>
    <property type="match status" value="1"/>
</dbReference>
<evidence type="ECO:0000256" key="3">
    <source>
        <dbReference type="ARBA" id="ARBA00022806"/>
    </source>
</evidence>
<keyword evidence="2" id="KW-0378">Hydrolase</keyword>
<keyword evidence="4" id="KW-0067">ATP-binding</keyword>
<dbReference type="SUPFAM" id="SSF52540">
    <property type="entry name" value="P-loop containing nucleoside triphosphate hydrolases"/>
    <property type="match status" value="1"/>
</dbReference>
<comment type="caution">
    <text evidence="7">The sequence shown here is derived from an EMBL/GenBank/DDBJ whole genome shotgun (WGS) entry which is preliminary data.</text>
</comment>
<dbReference type="InterPro" id="IPR054347">
    <property type="entry name" value="TOTE_primase"/>
</dbReference>
<protein>
    <submittedName>
        <fullName evidence="7">Helicase protein</fullName>
    </submittedName>
</protein>
<dbReference type="GO" id="GO:0003677">
    <property type="term" value="F:DNA binding"/>
    <property type="evidence" value="ECO:0007669"/>
    <property type="project" value="InterPro"/>
</dbReference>
<evidence type="ECO:0000256" key="1">
    <source>
        <dbReference type="ARBA" id="ARBA00022741"/>
    </source>
</evidence>
<dbReference type="GeneID" id="49392479"/>
<dbReference type="InterPro" id="IPR006935">
    <property type="entry name" value="Helicase/UvrB_N"/>
</dbReference>
<keyword evidence="1" id="KW-0547">Nucleotide-binding</keyword>
<evidence type="ECO:0000313" key="8">
    <source>
        <dbReference type="Proteomes" id="UP000051020"/>
    </source>
</evidence>
<evidence type="ECO:0000313" key="7">
    <source>
        <dbReference type="EMBL" id="KRK25485.1"/>
    </source>
</evidence>
<dbReference type="Pfam" id="PF00271">
    <property type="entry name" value="Helicase_C"/>
    <property type="match status" value="1"/>
</dbReference>
<dbReference type="CDD" id="cd18785">
    <property type="entry name" value="SF2_C"/>
    <property type="match status" value="1"/>
</dbReference>
<dbReference type="Proteomes" id="UP000051020">
    <property type="component" value="Unassembled WGS sequence"/>
</dbReference>
<evidence type="ECO:0000259" key="6">
    <source>
        <dbReference type="PROSITE" id="PS51194"/>
    </source>
</evidence>
<evidence type="ECO:0000259" key="5">
    <source>
        <dbReference type="PROSITE" id="PS51192"/>
    </source>
</evidence>
<dbReference type="InterPro" id="IPR001650">
    <property type="entry name" value="Helicase_C-like"/>
</dbReference>
<dbReference type="RefSeq" id="WP_082230188.1">
    <property type="nucleotide sequence ID" value="NZ_AZCU01000007.1"/>
</dbReference>
<dbReference type="Gene3D" id="3.90.920.20">
    <property type="entry name" value="HP0184-like"/>
    <property type="match status" value="1"/>
</dbReference>
<dbReference type="CDD" id="cd17926">
    <property type="entry name" value="DEXHc_RE"/>
    <property type="match status" value="1"/>
</dbReference>
<dbReference type="PANTHER" id="PTHR11274">
    <property type="entry name" value="RAD25/XP-B DNA REPAIR HELICASE"/>
    <property type="match status" value="1"/>
</dbReference>
<dbReference type="SMART" id="SM00487">
    <property type="entry name" value="DEXDc"/>
    <property type="match status" value="1"/>
</dbReference>
<organism evidence="7 8">
    <name type="scientific">Lactiplantibacillus pentosus DSM 20314</name>
    <dbReference type="NCBI Taxonomy" id="1423791"/>
    <lineage>
        <taxon>Bacteria</taxon>
        <taxon>Bacillati</taxon>
        <taxon>Bacillota</taxon>
        <taxon>Bacilli</taxon>
        <taxon>Lactobacillales</taxon>
        <taxon>Lactobacillaceae</taxon>
        <taxon>Lactiplantibacillus</taxon>
    </lineage>
</organism>
<dbReference type="AlphaFoldDB" id="A0A837RA49"/>
<dbReference type="InterPro" id="IPR044919">
    <property type="entry name" value="HP0184-like_sf"/>
</dbReference>
<reference evidence="7 8" key="1">
    <citation type="journal article" date="2015" name="Genome Announc.">
        <title>Expanding the biotechnology potential of lactobacilli through comparative genomics of 213 strains and associated genera.</title>
        <authorList>
            <person name="Sun Z."/>
            <person name="Harris H.M."/>
            <person name="McCann A."/>
            <person name="Guo C."/>
            <person name="Argimon S."/>
            <person name="Zhang W."/>
            <person name="Yang X."/>
            <person name="Jeffery I.B."/>
            <person name="Cooney J.C."/>
            <person name="Kagawa T.F."/>
            <person name="Liu W."/>
            <person name="Song Y."/>
            <person name="Salvetti E."/>
            <person name="Wrobel A."/>
            <person name="Rasinkangas P."/>
            <person name="Parkhill J."/>
            <person name="Rea M.C."/>
            <person name="O'Sullivan O."/>
            <person name="Ritari J."/>
            <person name="Douillard F.P."/>
            <person name="Paul Ross R."/>
            <person name="Yang R."/>
            <person name="Briner A.E."/>
            <person name="Felis G.E."/>
            <person name="de Vos W.M."/>
            <person name="Barrangou R."/>
            <person name="Klaenhammer T.R."/>
            <person name="Caufield P.W."/>
            <person name="Cui Y."/>
            <person name="Zhang H."/>
            <person name="O'Toole P.W."/>
        </authorList>
    </citation>
    <scope>NUCLEOTIDE SEQUENCE [LARGE SCALE GENOMIC DNA]</scope>
    <source>
        <strain evidence="7 8">DSM 20314</strain>
    </source>
</reference>
<dbReference type="GO" id="GO:0016787">
    <property type="term" value="F:hydrolase activity"/>
    <property type="evidence" value="ECO:0007669"/>
    <property type="project" value="UniProtKB-KW"/>
</dbReference>
<feature type="domain" description="Helicase ATP-binding" evidence="5">
    <location>
        <begin position="393"/>
        <end position="558"/>
    </location>
</feature>